<dbReference type="InParanoid" id="A0A1X7TSH5"/>
<accession>A0A1X7TSH5</accession>
<dbReference type="STRING" id="400682.A0A1X7TSH5"/>
<dbReference type="OrthoDB" id="446074at2759"/>
<dbReference type="EnsemblMetazoa" id="Aqu2.1.17810_001">
    <property type="protein sequence ID" value="Aqu2.1.17810_001"/>
    <property type="gene ID" value="Aqu2.1.17810"/>
</dbReference>
<reference evidence="2" key="1">
    <citation type="submission" date="2017-05" db="UniProtKB">
        <authorList>
            <consortium name="EnsemblMetazoa"/>
        </authorList>
    </citation>
    <scope>IDENTIFICATION</scope>
</reference>
<proteinExistence type="predicted"/>
<evidence type="ECO:0000313" key="2">
    <source>
        <dbReference type="EnsemblMetazoa" id="Aqu2.1.17810_001"/>
    </source>
</evidence>
<sequence>VRTQANYQLMGRHFVGLIFSCFEEIDKTTPISPPTSYDHVTLECKVVPTVQGTVSPMASSGLIRLLNILIEEEKHSYENNQKFSSDELTLLHNGAVYVQSLSQLLQLEKERDRLLVSLSTEGESV</sequence>
<name>A0A1X7TSH5_AMPQE</name>
<feature type="domain" description="BRCC36 C-terminal helical" evidence="1">
    <location>
        <begin position="62"/>
        <end position="106"/>
    </location>
</feature>
<dbReference type="AlphaFoldDB" id="A0A1X7TSH5"/>
<protein>
    <recommendedName>
        <fullName evidence="1">BRCC36 C-terminal helical domain-containing protein</fullName>
    </recommendedName>
</protein>
<dbReference type="InterPro" id="IPR040749">
    <property type="entry name" value="BRCC36_C"/>
</dbReference>
<dbReference type="Pfam" id="PF18110">
    <property type="entry name" value="BRCC36_C"/>
    <property type="match status" value="1"/>
</dbReference>
<evidence type="ECO:0000259" key="1">
    <source>
        <dbReference type="Pfam" id="PF18110"/>
    </source>
</evidence>
<organism evidence="2">
    <name type="scientific">Amphimedon queenslandica</name>
    <name type="common">Sponge</name>
    <dbReference type="NCBI Taxonomy" id="400682"/>
    <lineage>
        <taxon>Eukaryota</taxon>
        <taxon>Metazoa</taxon>
        <taxon>Porifera</taxon>
        <taxon>Demospongiae</taxon>
        <taxon>Heteroscleromorpha</taxon>
        <taxon>Haplosclerida</taxon>
        <taxon>Niphatidae</taxon>
        <taxon>Amphimedon</taxon>
    </lineage>
</organism>